<keyword evidence="4" id="KW-1185">Reference proteome</keyword>
<organism evidence="3 4">
    <name type="scientific">Exserohilum turcicum (strain 28A)</name>
    <name type="common">Northern leaf blight fungus</name>
    <name type="synonym">Setosphaeria turcica</name>
    <dbReference type="NCBI Taxonomy" id="671987"/>
    <lineage>
        <taxon>Eukaryota</taxon>
        <taxon>Fungi</taxon>
        <taxon>Dikarya</taxon>
        <taxon>Ascomycota</taxon>
        <taxon>Pezizomycotina</taxon>
        <taxon>Dothideomycetes</taxon>
        <taxon>Pleosporomycetidae</taxon>
        <taxon>Pleosporales</taxon>
        <taxon>Pleosporineae</taxon>
        <taxon>Pleosporaceae</taxon>
        <taxon>Exserohilum</taxon>
    </lineage>
</organism>
<dbReference type="GeneID" id="19402475"/>
<evidence type="ECO:0000313" key="3">
    <source>
        <dbReference type="EMBL" id="EOA84369.1"/>
    </source>
</evidence>
<dbReference type="STRING" id="671987.R0K472"/>
<dbReference type="OrthoDB" id="2012278at2759"/>
<protein>
    <submittedName>
        <fullName evidence="3">Glycoside hydrolase family 30 protein</fullName>
    </submittedName>
</protein>
<dbReference type="AlphaFoldDB" id="R0K472"/>
<reference evidence="3 4" key="1">
    <citation type="journal article" date="2012" name="PLoS Pathog.">
        <title>Diverse lifestyles and strategies of plant pathogenesis encoded in the genomes of eighteen Dothideomycetes fungi.</title>
        <authorList>
            <person name="Ohm R.A."/>
            <person name="Feau N."/>
            <person name="Henrissat B."/>
            <person name="Schoch C.L."/>
            <person name="Horwitz B.A."/>
            <person name="Barry K.W."/>
            <person name="Condon B.J."/>
            <person name="Copeland A.C."/>
            <person name="Dhillon B."/>
            <person name="Glaser F."/>
            <person name="Hesse C.N."/>
            <person name="Kosti I."/>
            <person name="LaButti K."/>
            <person name="Lindquist E.A."/>
            <person name="Lucas S."/>
            <person name="Salamov A.A."/>
            <person name="Bradshaw R.E."/>
            <person name="Ciuffetti L."/>
            <person name="Hamelin R.C."/>
            <person name="Kema G.H.J."/>
            <person name="Lawrence C."/>
            <person name="Scott J.A."/>
            <person name="Spatafora J.W."/>
            <person name="Turgeon B.G."/>
            <person name="de Wit P.J.G.M."/>
            <person name="Zhong S."/>
            <person name="Goodwin S.B."/>
            <person name="Grigoriev I.V."/>
        </authorList>
    </citation>
    <scope>NUCLEOTIDE SEQUENCE [LARGE SCALE GENOMIC DNA]</scope>
    <source>
        <strain evidence="4">28A</strain>
    </source>
</reference>
<name>R0K472_EXST2</name>
<dbReference type="RefSeq" id="XP_008028057.1">
    <property type="nucleotide sequence ID" value="XM_008029866.1"/>
</dbReference>
<dbReference type="InterPro" id="IPR039743">
    <property type="entry name" value="6GAL/EXGAL"/>
</dbReference>
<reference evidence="3 4" key="2">
    <citation type="journal article" date="2013" name="PLoS Genet.">
        <title>Comparative genome structure, secondary metabolite, and effector coding capacity across Cochliobolus pathogens.</title>
        <authorList>
            <person name="Condon B.J."/>
            <person name="Leng Y."/>
            <person name="Wu D."/>
            <person name="Bushley K.E."/>
            <person name="Ohm R.A."/>
            <person name="Otillar R."/>
            <person name="Martin J."/>
            <person name="Schackwitz W."/>
            <person name="Grimwood J."/>
            <person name="MohdZainudin N."/>
            <person name="Xue C."/>
            <person name="Wang R."/>
            <person name="Manning V.A."/>
            <person name="Dhillon B."/>
            <person name="Tu Z.J."/>
            <person name="Steffenson B.J."/>
            <person name="Salamov A."/>
            <person name="Sun H."/>
            <person name="Lowry S."/>
            <person name="LaButti K."/>
            <person name="Han J."/>
            <person name="Copeland A."/>
            <person name="Lindquist E."/>
            <person name="Barry K."/>
            <person name="Schmutz J."/>
            <person name="Baker S.E."/>
            <person name="Ciuffetti L.M."/>
            <person name="Grigoriev I.V."/>
            <person name="Zhong S."/>
            <person name="Turgeon B.G."/>
        </authorList>
    </citation>
    <scope>NUCLEOTIDE SEQUENCE [LARGE SCALE GENOMIC DNA]</scope>
    <source>
        <strain evidence="4">28A</strain>
    </source>
</reference>
<evidence type="ECO:0000313" key="4">
    <source>
        <dbReference type="Proteomes" id="UP000016935"/>
    </source>
</evidence>
<dbReference type="PANTHER" id="PTHR42767">
    <property type="entry name" value="ENDO-BETA-1,6-GALACTANASE"/>
    <property type="match status" value="1"/>
</dbReference>
<dbReference type="eggNOG" id="ENOG502QQKZ">
    <property type="taxonomic scope" value="Eukaryota"/>
</dbReference>
<dbReference type="HOGENOM" id="CLU_025930_0_0_1"/>
<dbReference type="Pfam" id="PF14587">
    <property type="entry name" value="Glyco_hydr_30_2"/>
    <property type="match status" value="1"/>
</dbReference>
<dbReference type="InterPro" id="IPR039514">
    <property type="entry name" value="6GAL-like"/>
</dbReference>
<evidence type="ECO:0000256" key="1">
    <source>
        <dbReference type="SAM" id="SignalP"/>
    </source>
</evidence>
<dbReference type="GO" id="GO:0004553">
    <property type="term" value="F:hydrolase activity, hydrolyzing O-glycosyl compounds"/>
    <property type="evidence" value="ECO:0007669"/>
    <property type="project" value="InterPro"/>
</dbReference>
<feature type="signal peptide" evidence="1">
    <location>
        <begin position="1"/>
        <end position="21"/>
    </location>
</feature>
<dbReference type="Gene3D" id="3.20.20.80">
    <property type="entry name" value="Glycosidases"/>
    <property type="match status" value="1"/>
</dbReference>
<keyword evidence="3" id="KW-0378">Hydrolase</keyword>
<feature type="chain" id="PRO_5004343068" evidence="1">
    <location>
        <begin position="22"/>
        <end position="480"/>
    </location>
</feature>
<dbReference type="PANTHER" id="PTHR42767:SF1">
    <property type="entry name" value="ENDO-BETA-1,6-GALACTANASE-LIKE DOMAIN-CONTAINING PROTEIN"/>
    <property type="match status" value="1"/>
</dbReference>
<sequence length="480" mass="53092">MRAPSFAEIAFVLVNGLLVSADTTTTIDAKSNWGTWEGWGTSLAWWAQQFGDREDLADIFFTLKDTTFAGQTLSGLGFSHARYNAGACSWNTIGTDKMVVSPNVKRSRQMEGFWLDWNSQDPNSNSWNWSVDVNQRKALQLAIARGVTKTELFSNSPMWWQTKNHNPSGSSDGSENIQSWNLEQHAVYMATVAQVFKSKYNIAFETVDPFNEPSANWWKADGTQEGCHIDVSTQAQIIGYLDTQLKNRSLSTKIAASDESYYDQAVNNLKTIGSSALGKIYRVNVHGYQGGSGDRVGVNSLATAAGKGVYNSEYGDGDATGQQMASNLILDFRWLKPQAWIYWQVLDQGGWGLINADNDAKTLGGPTQKYFVLAQFARHIRPGMRILDGGADNVVAAYDATNKKLVIVAVNWGSAQYLNFDLSKFKTIPQTNAPVTRWSTQIGSGEQYGKHSDTVINGTKFWSYFGTNVIQTFEVSNVVV</sequence>
<dbReference type="Gene3D" id="2.60.40.1180">
    <property type="entry name" value="Golgi alpha-mannosidase II"/>
    <property type="match status" value="1"/>
</dbReference>
<proteinExistence type="predicted"/>
<feature type="domain" description="Endo-beta-1,6-galactanase-like" evidence="2">
    <location>
        <begin position="26"/>
        <end position="266"/>
    </location>
</feature>
<evidence type="ECO:0000259" key="2">
    <source>
        <dbReference type="Pfam" id="PF14587"/>
    </source>
</evidence>
<accession>R0K472</accession>
<gene>
    <name evidence="3" type="ORF">SETTUDRAFT_21720</name>
</gene>
<dbReference type="InterPro" id="IPR017853">
    <property type="entry name" value="GH"/>
</dbReference>
<dbReference type="SUPFAM" id="SSF51445">
    <property type="entry name" value="(Trans)glycosidases"/>
    <property type="match status" value="1"/>
</dbReference>
<dbReference type="EMBL" id="KB908814">
    <property type="protein sequence ID" value="EOA84369.1"/>
    <property type="molecule type" value="Genomic_DNA"/>
</dbReference>
<dbReference type="InterPro" id="IPR013780">
    <property type="entry name" value="Glyco_hydro_b"/>
</dbReference>
<dbReference type="Proteomes" id="UP000016935">
    <property type="component" value="Unassembled WGS sequence"/>
</dbReference>
<keyword evidence="1" id="KW-0732">Signal</keyword>